<feature type="compositionally biased region" description="Pro residues" evidence="1">
    <location>
        <begin position="1"/>
        <end position="13"/>
    </location>
</feature>
<organism evidence="2 3">
    <name type="scientific">Tetraparma gracilis</name>
    <dbReference type="NCBI Taxonomy" id="2962635"/>
    <lineage>
        <taxon>Eukaryota</taxon>
        <taxon>Sar</taxon>
        <taxon>Stramenopiles</taxon>
        <taxon>Ochrophyta</taxon>
        <taxon>Bolidophyceae</taxon>
        <taxon>Parmales</taxon>
        <taxon>Triparmaceae</taxon>
        <taxon>Tetraparma</taxon>
    </lineage>
</organism>
<evidence type="ECO:0000313" key="3">
    <source>
        <dbReference type="Proteomes" id="UP001165060"/>
    </source>
</evidence>
<dbReference type="Proteomes" id="UP001165060">
    <property type="component" value="Unassembled WGS sequence"/>
</dbReference>
<evidence type="ECO:0000313" key="2">
    <source>
        <dbReference type="EMBL" id="GMI30397.1"/>
    </source>
</evidence>
<sequence length="84" mass="8661">SLPPPTSKQPSPPASRCSSPPSAAPAGAAEKIAAQEKVLWAKIDAALGAYVKAVREINRGGEVETGDIVERIAEGLRSPEARGE</sequence>
<feature type="non-terminal residue" evidence="2">
    <location>
        <position position="1"/>
    </location>
</feature>
<feature type="compositionally biased region" description="Low complexity" evidence="1">
    <location>
        <begin position="14"/>
        <end position="28"/>
    </location>
</feature>
<name>A0ABQ6MR41_9STRA</name>
<keyword evidence="3" id="KW-1185">Reference proteome</keyword>
<evidence type="ECO:0000256" key="1">
    <source>
        <dbReference type="SAM" id="MobiDB-lite"/>
    </source>
</evidence>
<protein>
    <submittedName>
        <fullName evidence="2">Uncharacterized protein</fullName>
    </submittedName>
</protein>
<dbReference type="EMBL" id="BRYB01003098">
    <property type="protein sequence ID" value="GMI30397.1"/>
    <property type="molecule type" value="Genomic_DNA"/>
</dbReference>
<accession>A0ABQ6MR41</accession>
<reference evidence="2 3" key="1">
    <citation type="journal article" date="2023" name="Commun. Biol.">
        <title>Genome analysis of Parmales, the sister group of diatoms, reveals the evolutionary specialization of diatoms from phago-mixotrophs to photoautotrophs.</title>
        <authorList>
            <person name="Ban H."/>
            <person name="Sato S."/>
            <person name="Yoshikawa S."/>
            <person name="Yamada K."/>
            <person name="Nakamura Y."/>
            <person name="Ichinomiya M."/>
            <person name="Sato N."/>
            <person name="Blanc-Mathieu R."/>
            <person name="Endo H."/>
            <person name="Kuwata A."/>
            <person name="Ogata H."/>
        </authorList>
    </citation>
    <scope>NUCLEOTIDE SEQUENCE [LARGE SCALE GENOMIC DNA]</scope>
</reference>
<comment type="caution">
    <text evidence="2">The sequence shown here is derived from an EMBL/GenBank/DDBJ whole genome shotgun (WGS) entry which is preliminary data.</text>
</comment>
<feature type="region of interest" description="Disordered" evidence="1">
    <location>
        <begin position="1"/>
        <end position="28"/>
    </location>
</feature>
<proteinExistence type="predicted"/>
<gene>
    <name evidence="2" type="ORF">TeGR_g4654</name>
</gene>